<name>A0A4R9G5C0_9LEPT</name>
<evidence type="ECO:0000313" key="1">
    <source>
        <dbReference type="EMBL" id="TGK06571.1"/>
    </source>
</evidence>
<dbReference type="InterPro" id="IPR011257">
    <property type="entry name" value="DNA_glycosylase"/>
</dbReference>
<keyword evidence="2" id="KW-1185">Reference proteome</keyword>
<evidence type="ECO:0000313" key="2">
    <source>
        <dbReference type="Proteomes" id="UP000297453"/>
    </source>
</evidence>
<dbReference type="InterPro" id="IPR005019">
    <property type="entry name" value="Adenine_glyco"/>
</dbReference>
<dbReference type="Gene3D" id="1.10.340.30">
    <property type="entry name" value="Hypothetical protein, domain 2"/>
    <property type="match status" value="1"/>
</dbReference>
<proteinExistence type="predicted"/>
<dbReference type="PANTHER" id="PTHR30037">
    <property type="entry name" value="DNA-3-METHYLADENINE GLYCOSYLASE 1"/>
    <property type="match status" value="1"/>
</dbReference>
<organism evidence="1 2">
    <name type="scientific">Leptospira semungkisensis</name>
    <dbReference type="NCBI Taxonomy" id="2484985"/>
    <lineage>
        <taxon>Bacteria</taxon>
        <taxon>Pseudomonadati</taxon>
        <taxon>Spirochaetota</taxon>
        <taxon>Spirochaetia</taxon>
        <taxon>Leptospirales</taxon>
        <taxon>Leptospiraceae</taxon>
        <taxon>Leptospira</taxon>
    </lineage>
</organism>
<dbReference type="Pfam" id="PF03352">
    <property type="entry name" value="Adenine_glyco"/>
    <property type="match status" value="1"/>
</dbReference>
<dbReference type="SUPFAM" id="SSF48150">
    <property type="entry name" value="DNA-glycosylase"/>
    <property type="match status" value="1"/>
</dbReference>
<dbReference type="Proteomes" id="UP000297453">
    <property type="component" value="Unassembled WGS sequence"/>
</dbReference>
<dbReference type="OrthoDB" id="9795156at2"/>
<dbReference type="RefSeq" id="WP_135583543.1">
    <property type="nucleotide sequence ID" value="NZ_RQEP01000005.1"/>
</dbReference>
<dbReference type="PANTHER" id="PTHR30037:SF3">
    <property type="entry name" value="BLR0857 PROTEIN"/>
    <property type="match status" value="1"/>
</dbReference>
<dbReference type="GO" id="GO:0008725">
    <property type="term" value="F:DNA-3-methyladenine glycosylase activity"/>
    <property type="evidence" value="ECO:0007669"/>
    <property type="project" value="InterPro"/>
</dbReference>
<sequence length="234" mass="26506">MISFDKIQKRAAKRKGGEKILQTLLPKVSPKSKLARLSDDRVLSEMSKRIFSAGFVWKVVENKWPGFEEAFLGFDPAKLLKQPNRFWDGLESDEKIIRNAQKISAVRKNAQFVVDIAREHGSFGKFLSDWPIQDQVGLLDFLSKHGSRLGGNTGQYFLRFVGRDSFILSSDVILCLRDIGLPLSSTGKSKKDMSAIQKQFNAWAEETGLSYTHLSRICAFSIGENYSVDMEEEY</sequence>
<reference evidence="1" key="1">
    <citation type="journal article" date="2019" name="PLoS Negl. Trop. Dis.">
        <title>Revisiting the worldwide diversity of Leptospira species in the environment.</title>
        <authorList>
            <person name="Vincent A.T."/>
            <person name="Schiettekatte O."/>
            <person name="Bourhy P."/>
            <person name="Veyrier F.J."/>
            <person name="Picardeau M."/>
        </authorList>
    </citation>
    <scope>NUCLEOTIDE SEQUENCE [LARGE SCALE GENOMIC DNA]</scope>
    <source>
        <strain evidence="1">SSS9</strain>
    </source>
</reference>
<dbReference type="AlphaFoldDB" id="A0A4R9G5C0"/>
<gene>
    <name evidence="1" type="ORF">EHO59_00035</name>
</gene>
<dbReference type="GO" id="GO:0006284">
    <property type="term" value="P:base-excision repair"/>
    <property type="evidence" value="ECO:0007669"/>
    <property type="project" value="InterPro"/>
</dbReference>
<comment type="caution">
    <text evidence="1">The sequence shown here is derived from an EMBL/GenBank/DDBJ whole genome shotgun (WGS) entry which is preliminary data.</text>
</comment>
<protein>
    <submittedName>
        <fullName evidence="1">DNA-3-methyladenine glycosylase I</fullName>
    </submittedName>
</protein>
<dbReference type="EMBL" id="RQEP01000005">
    <property type="protein sequence ID" value="TGK06571.1"/>
    <property type="molecule type" value="Genomic_DNA"/>
</dbReference>
<accession>A0A4R9G5C0</accession>
<dbReference type="InterPro" id="IPR052891">
    <property type="entry name" value="DNA-3mA_glycosylase"/>
</dbReference>